<dbReference type="Proteomes" id="UP001428817">
    <property type="component" value="Unassembled WGS sequence"/>
</dbReference>
<protein>
    <recommendedName>
        <fullName evidence="3">Competence protein CoiA-like protein</fullName>
    </recommendedName>
</protein>
<gene>
    <name evidence="1" type="ORF">GCM10023321_26280</name>
</gene>
<reference evidence="2" key="1">
    <citation type="journal article" date="2019" name="Int. J. Syst. Evol. Microbiol.">
        <title>The Global Catalogue of Microorganisms (GCM) 10K type strain sequencing project: providing services to taxonomists for standard genome sequencing and annotation.</title>
        <authorList>
            <consortium name="The Broad Institute Genomics Platform"/>
            <consortium name="The Broad Institute Genome Sequencing Center for Infectious Disease"/>
            <person name="Wu L."/>
            <person name="Ma J."/>
        </authorList>
    </citation>
    <scope>NUCLEOTIDE SEQUENCE [LARGE SCALE GENOMIC DNA]</scope>
    <source>
        <strain evidence="2">JCM 18303</strain>
    </source>
</reference>
<evidence type="ECO:0000313" key="1">
    <source>
        <dbReference type="EMBL" id="GAA5154450.1"/>
    </source>
</evidence>
<organism evidence="1 2">
    <name type="scientific">Pseudonocardia eucalypti</name>
    <dbReference type="NCBI Taxonomy" id="648755"/>
    <lineage>
        <taxon>Bacteria</taxon>
        <taxon>Bacillati</taxon>
        <taxon>Actinomycetota</taxon>
        <taxon>Actinomycetes</taxon>
        <taxon>Pseudonocardiales</taxon>
        <taxon>Pseudonocardiaceae</taxon>
        <taxon>Pseudonocardia</taxon>
    </lineage>
</organism>
<evidence type="ECO:0000313" key="2">
    <source>
        <dbReference type="Proteomes" id="UP001428817"/>
    </source>
</evidence>
<name>A0ABP9Q1N5_9PSEU</name>
<evidence type="ECO:0008006" key="3">
    <source>
        <dbReference type="Google" id="ProtNLM"/>
    </source>
</evidence>
<comment type="caution">
    <text evidence="1">The sequence shown here is derived from an EMBL/GenBank/DDBJ whole genome shotgun (WGS) entry which is preliminary data.</text>
</comment>
<sequence>MWAGDPDDWELVRAVPRPPLVCPEPGCDVELISYENRNNRYNPRIFKFKVAGRTCNHWDVAGLGGGPPSPQHEWLKLYLARIAQSLGYTTTPEHPPTRADVFVHECSYCLEVQLRPTQFRQRTASRERKGTKVCWFIREGLDSVAVRKALFGLPAVRFRVVDSSETARLIAPWEDPDNRELTERAKLQAFGTLAYLDRRQERGSPLAFRTRTMDGAKFLQEILSGQRRWYRPSMLGRRSGLWALRSDVGLYFAQRNRQLL</sequence>
<accession>A0ABP9Q1N5</accession>
<proteinExistence type="predicted"/>
<dbReference type="EMBL" id="BAABJP010000008">
    <property type="protein sequence ID" value="GAA5154450.1"/>
    <property type="molecule type" value="Genomic_DNA"/>
</dbReference>
<keyword evidence="2" id="KW-1185">Reference proteome</keyword>